<sequence length="175" mass="18021">MLKLSGVAFTGLVAAAMPFAIPLAAAGATTLGPHAASCQNGGPAVIARVNGLKARTGVVRVQLYTDNKATFLEKKQYVERVDVAATRSGAMDICVPVPKAGRYAISVRHDVDGNGKTSRADGGGFSGNPSVSISDLALKRKPDINRVAFSVGNGARVVPVTLNYIQGLSFKPVGA</sequence>
<proteinExistence type="predicted"/>
<keyword evidence="3" id="KW-1185">Reference proteome</keyword>
<feature type="chain" id="PRO_5019487848" evidence="1">
    <location>
        <begin position="26"/>
        <end position="175"/>
    </location>
</feature>
<protein>
    <submittedName>
        <fullName evidence="2">DUF2141 domain-containing protein</fullName>
    </submittedName>
</protein>
<evidence type="ECO:0000313" key="2">
    <source>
        <dbReference type="EMBL" id="RJF85997.1"/>
    </source>
</evidence>
<accession>A0A418W7M6</accession>
<dbReference type="InterPro" id="IPR018673">
    <property type="entry name" value="DUF2141"/>
</dbReference>
<feature type="signal peptide" evidence="1">
    <location>
        <begin position="1"/>
        <end position="25"/>
    </location>
</feature>
<evidence type="ECO:0000313" key="3">
    <source>
        <dbReference type="Proteomes" id="UP000286100"/>
    </source>
</evidence>
<dbReference type="Proteomes" id="UP000286100">
    <property type="component" value="Unassembled WGS sequence"/>
</dbReference>
<keyword evidence="1" id="KW-0732">Signal</keyword>
<dbReference type="RefSeq" id="WP_119765291.1">
    <property type="nucleotide sequence ID" value="NZ_QYUM01000004.1"/>
</dbReference>
<dbReference type="AlphaFoldDB" id="A0A418W7M6"/>
<name>A0A418W7M6_9SPHN</name>
<organism evidence="2 3">
    <name type="scientific">Sphingomonas cavernae</name>
    <dbReference type="NCBI Taxonomy" id="2320861"/>
    <lineage>
        <taxon>Bacteria</taxon>
        <taxon>Pseudomonadati</taxon>
        <taxon>Pseudomonadota</taxon>
        <taxon>Alphaproteobacteria</taxon>
        <taxon>Sphingomonadales</taxon>
        <taxon>Sphingomonadaceae</taxon>
        <taxon>Sphingomonas</taxon>
    </lineage>
</organism>
<dbReference type="OrthoDB" id="7189112at2"/>
<comment type="caution">
    <text evidence="2">The sequence shown here is derived from an EMBL/GenBank/DDBJ whole genome shotgun (WGS) entry which is preliminary data.</text>
</comment>
<reference evidence="2 3" key="1">
    <citation type="submission" date="2018-09" db="EMBL/GenBank/DDBJ databases">
        <authorList>
            <person name="Zhu H."/>
        </authorList>
    </citation>
    <scope>NUCLEOTIDE SEQUENCE [LARGE SCALE GENOMIC DNA]</scope>
    <source>
        <strain evidence="2 3">K2R01-6</strain>
    </source>
</reference>
<evidence type="ECO:0000256" key="1">
    <source>
        <dbReference type="SAM" id="SignalP"/>
    </source>
</evidence>
<dbReference type="EMBL" id="QYUM01000004">
    <property type="protein sequence ID" value="RJF85997.1"/>
    <property type="molecule type" value="Genomic_DNA"/>
</dbReference>
<dbReference type="Pfam" id="PF09912">
    <property type="entry name" value="DUF2141"/>
    <property type="match status" value="1"/>
</dbReference>
<gene>
    <name evidence="2" type="ORF">D3876_19375</name>
</gene>